<accession>A0ABM9I249</accession>
<name>A0ABM9I249_9GAMM</name>
<proteinExistence type="predicted"/>
<evidence type="ECO:0000313" key="2">
    <source>
        <dbReference type="Proteomes" id="UP001162030"/>
    </source>
</evidence>
<dbReference type="EMBL" id="OX458333">
    <property type="protein sequence ID" value="CAI8838846.1"/>
    <property type="molecule type" value="Genomic_DNA"/>
</dbReference>
<keyword evidence="2" id="KW-1185">Reference proteome</keyword>
<gene>
    <name evidence="1" type="ORF">MSZNOR_2290</name>
</gene>
<sequence>MRKEYGKALRDRFDREMKARLPTFKPFKSKSIYLFPGERVYHRILENPIHCFIILVPSRKDTDEFTIEIGWSKPGRFPELGMRPSGRPTPERTEFEQAELVCRLSDFWTREDVWWPVGAVAKLDVLNPKDQMEALMARVKPISPDEANEAVQGPVEESIDRIIAHAVPYLDEFARFQEAA</sequence>
<dbReference type="RefSeq" id="WP_317964014.1">
    <property type="nucleotide sequence ID" value="NZ_OX458333.1"/>
</dbReference>
<protein>
    <submittedName>
        <fullName evidence="1">Uncharacterized protein</fullName>
    </submittedName>
</protein>
<evidence type="ECO:0000313" key="1">
    <source>
        <dbReference type="EMBL" id="CAI8838846.1"/>
    </source>
</evidence>
<organism evidence="1 2">
    <name type="scientific">Methylocaldum szegediense</name>
    <dbReference type="NCBI Taxonomy" id="73780"/>
    <lineage>
        <taxon>Bacteria</taxon>
        <taxon>Pseudomonadati</taxon>
        <taxon>Pseudomonadota</taxon>
        <taxon>Gammaproteobacteria</taxon>
        <taxon>Methylococcales</taxon>
        <taxon>Methylococcaceae</taxon>
        <taxon>Methylocaldum</taxon>
    </lineage>
</organism>
<reference evidence="1 2" key="1">
    <citation type="submission" date="2023-03" db="EMBL/GenBank/DDBJ databases">
        <authorList>
            <person name="Pearce D."/>
        </authorList>
    </citation>
    <scope>NUCLEOTIDE SEQUENCE [LARGE SCALE GENOMIC DNA]</scope>
    <source>
        <strain evidence="1">Msz</strain>
    </source>
</reference>
<dbReference type="Proteomes" id="UP001162030">
    <property type="component" value="Chromosome"/>
</dbReference>